<evidence type="ECO:0000313" key="5">
    <source>
        <dbReference type="Proteomes" id="UP000195321"/>
    </source>
</evidence>
<dbReference type="GO" id="GO:0016757">
    <property type="term" value="F:glycosyltransferase activity"/>
    <property type="evidence" value="ECO:0007669"/>
    <property type="project" value="InterPro"/>
</dbReference>
<dbReference type="Gene3D" id="3.40.50.2000">
    <property type="entry name" value="Glycogen Phosphorylase B"/>
    <property type="match status" value="2"/>
</dbReference>
<dbReference type="Pfam" id="PF00534">
    <property type="entry name" value="Glycos_transf_1"/>
    <property type="match status" value="1"/>
</dbReference>
<comment type="caution">
    <text evidence="4">The sequence shown here is derived from an EMBL/GenBank/DDBJ whole genome shotgun (WGS) entry which is preliminary data.</text>
</comment>
<dbReference type="Pfam" id="PF13439">
    <property type="entry name" value="Glyco_transf_4"/>
    <property type="match status" value="1"/>
</dbReference>
<evidence type="ECO:0000313" key="4">
    <source>
        <dbReference type="EMBL" id="OUM49994.1"/>
    </source>
</evidence>
<feature type="domain" description="Glycosyltransferase subfamily 4-like N-terminal" evidence="3">
    <location>
        <begin position="28"/>
        <end position="174"/>
    </location>
</feature>
<name>A0A1Y3MJJ7_9BACI</name>
<reference evidence="4 5" key="1">
    <citation type="submission" date="2017-02" db="EMBL/GenBank/DDBJ databases">
        <title>Bacillus pseudomycoides isolate FSL K6-0042.</title>
        <authorList>
            <person name="Kovac J."/>
        </authorList>
    </citation>
    <scope>NUCLEOTIDE SEQUENCE [LARGE SCALE GENOMIC DNA]</scope>
    <source>
        <strain evidence="4 5">FSL K6-0042</strain>
    </source>
</reference>
<dbReference type="Proteomes" id="UP000195321">
    <property type="component" value="Unassembled WGS sequence"/>
</dbReference>
<evidence type="ECO:0000259" key="3">
    <source>
        <dbReference type="Pfam" id="PF13439"/>
    </source>
</evidence>
<accession>A0A1Y3MJJ7</accession>
<dbReference type="SUPFAM" id="SSF53756">
    <property type="entry name" value="UDP-Glycosyltransferase/glycogen phosphorylase"/>
    <property type="match status" value="1"/>
</dbReference>
<dbReference type="PANTHER" id="PTHR45947">
    <property type="entry name" value="SULFOQUINOVOSYL TRANSFERASE SQD2"/>
    <property type="match status" value="1"/>
</dbReference>
<sequence length="373" mass="43283">MHMNQAKKVCIVSPIHDYKDIRVYQKQAKTIENSGYEVSLLARKDYDEKIGNIQIFAIPKSKNFLSRIILQPKLLCKILKTRSKIVHLHNPDTILLGFLLKMFNKKVIYDTHEDFSKRILIREWIPYSYRKLIAKVVTGLELMASRCFDGFIVTQEGLLAKYKNALLIENAPIHQGELITRAYELSKLISKSNYIRVVYVGGISEQRGLRQIVQALEKINKTYSCRLWLIGPDSKEINELQKLNGWKYVDYLGKLPQEKAFSYVIKSDIGLCTILDVVDHAETSPNKIFEYMTLGIPFIASDFPKWEKKIGCSNAGYFVDPQNINKIADLILKIGSDENLKSYLSNNGKKYIYEKFNWERESEKLIEYYKKIN</sequence>
<organism evidence="4 5">
    <name type="scientific">Bacillus pseudomycoides</name>
    <dbReference type="NCBI Taxonomy" id="64104"/>
    <lineage>
        <taxon>Bacteria</taxon>
        <taxon>Bacillati</taxon>
        <taxon>Bacillota</taxon>
        <taxon>Bacilli</taxon>
        <taxon>Bacillales</taxon>
        <taxon>Bacillaceae</taxon>
        <taxon>Bacillus</taxon>
        <taxon>Bacillus cereus group</taxon>
    </lineage>
</organism>
<proteinExistence type="inferred from homology"/>
<comment type="similarity">
    <text evidence="1">Belongs to the glycosyltransferase group 1 family. Glycosyltransferase 4 subfamily.</text>
</comment>
<evidence type="ECO:0000256" key="1">
    <source>
        <dbReference type="ARBA" id="ARBA00009481"/>
    </source>
</evidence>
<dbReference type="AlphaFoldDB" id="A0A1Y3MJJ7"/>
<dbReference type="PANTHER" id="PTHR45947:SF3">
    <property type="entry name" value="SULFOQUINOVOSYL TRANSFERASE SQD2"/>
    <property type="match status" value="1"/>
</dbReference>
<evidence type="ECO:0000259" key="2">
    <source>
        <dbReference type="Pfam" id="PF00534"/>
    </source>
</evidence>
<feature type="domain" description="Glycosyl transferase family 1" evidence="2">
    <location>
        <begin position="190"/>
        <end position="350"/>
    </location>
</feature>
<dbReference type="InterPro" id="IPR001296">
    <property type="entry name" value="Glyco_trans_1"/>
</dbReference>
<dbReference type="InterPro" id="IPR050194">
    <property type="entry name" value="Glycosyltransferase_grp1"/>
</dbReference>
<keyword evidence="4" id="KW-0808">Transferase</keyword>
<dbReference type="EMBL" id="MWPX01000003">
    <property type="protein sequence ID" value="OUM49994.1"/>
    <property type="molecule type" value="Genomic_DNA"/>
</dbReference>
<dbReference type="InterPro" id="IPR028098">
    <property type="entry name" value="Glyco_trans_4-like_N"/>
</dbReference>
<gene>
    <name evidence="4" type="ORF">BW425_05075</name>
</gene>
<protein>
    <submittedName>
        <fullName evidence="4">Glycosyl transferase family 1</fullName>
    </submittedName>
</protein>